<dbReference type="SUPFAM" id="SSF52151">
    <property type="entry name" value="FabD/lysophospholipase-like"/>
    <property type="match status" value="1"/>
</dbReference>
<dbReference type="PROSITE" id="PS51635">
    <property type="entry name" value="PNPLA"/>
    <property type="match status" value="1"/>
</dbReference>
<dbReference type="InterPro" id="IPR002641">
    <property type="entry name" value="PNPLA_dom"/>
</dbReference>
<dbReference type="GO" id="GO:0016042">
    <property type="term" value="P:lipid catabolic process"/>
    <property type="evidence" value="ECO:0007669"/>
    <property type="project" value="UniProtKB-UniRule"/>
</dbReference>
<dbReference type="PANTHER" id="PTHR14226">
    <property type="entry name" value="NEUROPATHY TARGET ESTERASE/SWISS CHEESE D.MELANOGASTER"/>
    <property type="match status" value="1"/>
</dbReference>
<gene>
    <name evidence="6" type="ORF">LOX96_07980</name>
</gene>
<dbReference type="Gene3D" id="3.40.1090.10">
    <property type="entry name" value="Cytosolic phospholipase A2 catalytic domain"/>
    <property type="match status" value="2"/>
</dbReference>
<keyword evidence="2 4" id="KW-0442">Lipid degradation</keyword>
<reference evidence="6" key="1">
    <citation type="submission" date="2021-11" db="EMBL/GenBank/DDBJ databases">
        <title>Legionella maioricencis sp. nov., a new species isolated from hot water samples in Mallorca.</title>
        <authorList>
            <person name="Crespi S."/>
            <person name="Drasar V."/>
            <person name="Salva-Serra F."/>
            <person name="Jaen-Luchoro D."/>
            <person name="Pineiro-Iglesias B."/>
            <person name="Aliaga F."/>
            <person name="Fernandez-Juarez V."/>
            <person name="Coll G."/>
            <person name="Moore E.R.B."/>
            <person name="Bennasar-Figueras A."/>
        </authorList>
    </citation>
    <scope>NUCLEOTIDE SEQUENCE</scope>
    <source>
        <strain evidence="6">HCPI-6</strain>
    </source>
</reference>
<dbReference type="InterPro" id="IPR016035">
    <property type="entry name" value="Acyl_Trfase/lysoPLipase"/>
</dbReference>
<comment type="caution">
    <text evidence="6">The sequence shown here is derived from an EMBL/GenBank/DDBJ whole genome shotgun (WGS) entry which is preliminary data.</text>
</comment>
<evidence type="ECO:0000313" key="7">
    <source>
        <dbReference type="Proteomes" id="UP001139721"/>
    </source>
</evidence>
<sequence>MPRQDKKKKLRNTVIACSFQGGGALGAYQVGIVHALDEAGYAPDWFVGTSIGAMNAAIAAGNPPQIRVEKMHQFWDTISTPEIFHPFMAFKDPENRKIQHLLSSQYSLFMGQPGFFRPRFPPPELGWHDSADLLSYYDTSPLRSTLEQFIDFDRINDKNTTRLSLGAVEISSGQMEYFDSDERKIGPEHIMASGALPPGFPAVEVDGKLYWDGGISSNSPATYVLSHRCPKDLLCFAIHLFDSYGLNPTNLDEILQRKKDIEFSSRMAKVIQLYQEIHALKNSIHLLAQHLPKDQKLSPEMKLCISRGKDSNINLVRFLYEADRTELSSKDYEFSKTTIAERIAHGYRDGRNAIKKSPWLEPVPQTLGVAVYDMCAKNHLNINMQEEEDE</sequence>
<dbReference type="Proteomes" id="UP001139721">
    <property type="component" value="Unassembled WGS sequence"/>
</dbReference>
<evidence type="ECO:0000256" key="1">
    <source>
        <dbReference type="ARBA" id="ARBA00022801"/>
    </source>
</evidence>
<keyword evidence="3 4" id="KW-0443">Lipid metabolism</keyword>
<dbReference type="InterPro" id="IPR021095">
    <property type="entry name" value="DUF3734"/>
</dbReference>
<evidence type="ECO:0000256" key="4">
    <source>
        <dbReference type="PROSITE-ProRule" id="PRU01161"/>
    </source>
</evidence>
<organism evidence="6 7">
    <name type="scientific">Legionella maioricensis</name>
    <dbReference type="NCBI Taxonomy" id="2896528"/>
    <lineage>
        <taxon>Bacteria</taxon>
        <taxon>Pseudomonadati</taxon>
        <taxon>Pseudomonadota</taxon>
        <taxon>Gammaproteobacteria</taxon>
        <taxon>Legionellales</taxon>
        <taxon>Legionellaceae</taxon>
        <taxon>Legionella</taxon>
    </lineage>
</organism>
<keyword evidence="1 4" id="KW-0378">Hydrolase</keyword>
<dbReference type="CDD" id="cd07209">
    <property type="entry name" value="Pat_hypo_Ecoli_Z1214_like"/>
    <property type="match status" value="1"/>
</dbReference>
<accession>A0A9X2CZW8</accession>
<dbReference type="GO" id="GO:0016787">
    <property type="term" value="F:hydrolase activity"/>
    <property type="evidence" value="ECO:0007669"/>
    <property type="project" value="UniProtKB-UniRule"/>
</dbReference>
<dbReference type="EMBL" id="JAJKBJ010000007">
    <property type="protein sequence ID" value="MCL9684025.1"/>
    <property type="molecule type" value="Genomic_DNA"/>
</dbReference>
<feature type="active site" description="Nucleophile" evidence="4">
    <location>
        <position position="50"/>
    </location>
</feature>
<evidence type="ECO:0000313" key="6">
    <source>
        <dbReference type="EMBL" id="MCL9684025.1"/>
    </source>
</evidence>
<feature type="short sequence motif" description="DGA/G" evidence="4">
    <location>
        <begin position="212"/>
        <end position="214"/>
    </location>
</feature>
<feature type="domain" description="PNPLA" evidence="5">
    <location>
        <begin position="17"/>
        <end position="225"/>
    </location>
</feature>
<feature type="active site" description="Proton acceptor" evidence="4">
    <location>
        <position position="212"/>
    </location>
</feature>
<dbReference type="RefSeq" id="WP_250422149.1">
    <property type="nucleotide sequence ID" value="NZ_JAJKBJ010000007.1"/>
</dbReference>
<feature type="short sequence motif" description="GXSXG" evidence="4">
    <location>
        <begin position="48"/>
        <end position="52"/>
    </location>
</feature>
<proteinExistence type="predicted"/>
<dbReference type="Pfam" id="PF01734">
    <property type="entry name" value="Patatin"/>
    <property type="match status" value="1"/>
</dbReference>
<dbReference type="AlphaFoldDB" id="A0A9X2CZW8"/>
<evidence type="ECO:0000256" key="3">
    <source>
        <dbReference type="ARBA" id="ARBA00023098"/>
    </source>
</evidence>
<feature type="short sequence motif" description="GXGXXG" evidence="4">
    <location>
        <begin position="21"/>
        <end position="26"/>
    </location>
</feature>
<dbReference type="PANTHER" id="PTHR14226:SF57">
    <property type="entry name" value="BLR7027 PROTEIN"/>
    <property type="match status" value="1"/>
</dbReference>
<protein>
    <submittedName>
        <fullName evidence="6">Patatin-like phospholipase family protein</fullName>
    </submittedName>
</protein>
<name>A0A9X2CZW8_9GAMM</name>
<evidence type="ECO:0000256" key="2">
    <source>
        <dbReference type="ARBA" id="ARBA00022963"/>
    </source>
</evidence>
<dbReference type="Pfam" id="PF12536">
    <property type="entry name" value="DUF3734"/>
    <property type="match status" value="1"/>
</dbReference>
<keyword evidence="7" id="KW-1185">Reference proteome</keyword>
<evidence type="ECO:0000259" key="5">
    <source>
        <dbReference type="PROSITE" id="PS51635"/>
    </source>
</evidence>
<dbReference type="InterPro" id="IPR050301">
    <property type="entry name" value="NTE"/>
</dbReference>